<dbReference type="PROSITE" id="PS51257">
    <property type="entry name" value="PROKAR_LIPOPROTEIN"/>
    <property type="match status" value="1"/>
</dbReference>
<proteinExistence type="predicted"/>
<evidence type="ECO:0000313" key="2">
    <source>
        <dbReference type="Proteomes" id="UP001162891"/>
    </source>
</evidence>
<evidence type="ECO:0008006" key="3">
    <source>
        <dbReference type="Google" id="ProtNLM"/>
    </source>
</evidence>
<accession>A0ABM7WUT6</accession>
<name>A0ABM7WUT6_9BACT</name>
<gene>
    <name evidence="1" type="ORF">AMOR_22320</name>
</gene>
<sequence length="221" mass="23947">MRSDPRHRNRMLQAAALLATACSAREAPAPAATPPPTLAETGLYSDLPARSLAPGVLGYTPVYPLWSDGATKRRFIRLPPGGAIDARDPDAWVFPVGTRVWKEFAFGGRPVETRYLERTPAGWLYATYAWSEDGREATLAPERGVRGVCEIVPGVRHDLPAVADCRACHEGGPVPVLGFSALQLSPDRDPLAPHAERPAPGDVDLRSLVARGLVRNFRPRS</sequence>
<reference evidence="2" key="1">
    <citation type="journal article" date="2022" name="Int. J. Syst. Evol. Microbiol.">
        <title>Anaeromyxobacter oryzae sp. nov., Anaeromyxobacter diazotrophicus sp. nov. and Anaeromyxobacter paludicola sp. nov., isolated from paddy soils.</title>
        <authorList>
            <person name="Itoh H."/>
            <person name="Xu Z."/>
            <person name="Mise K."/>
            <person name="Masuda Y."/>
            <person name="Ushijima N."/>
            <person name="Hayakawa C."/>
            <person name="Shiratori Y."/>
            <person name="Senoo K."/>
        </authorList>
    </citation>
    <scope>NUCLEOTIDE SEQUENCE [LARGE SCALE GENOMIC DNA]</scope>
    <source>
        <strain evidence="2">Red232</strain>
    </source>
</reference>
<protein>
    <recommendedName>
        <fullName evidence="3">Lipoprotein</fullName>
    </recommendedName>
</protein>
<organism evidence="1 2">
    <name type="scientific">Anaeromyxobacter oryzae</name>
    <dbReference type="NCBI Taxonomy" id="2918170"/>
    <lineage>
        <taxon>Bacteria</taxon>
        <taxon>Pseudomonadati</taxon>
        <taxon>Myxococcota</taxon>
        <taxon>Myxococcia</taxon>
        <taxon>Myxococcales</taxon>
        <taxon>Cystobacterineae</taxon>
        <taxon>Anaeromyxobacteraceae</taxon>
        <taxon>Anaeromyxobacter</taxon>
    </lineage>
</organism>
<dbReference type="EMBL" id="AP025591">
    <property type="protein sequence ID" value="BDG03236.1"/>
    <property type="molecule type" value="Genomic_DNA"/>
</dbReference>
<dbReference type="Proteomes" id="UP001162891">
    <property type="component" value="Chromosome"/>
</dbReference>
<evidence type="ECO:0000313" key="1">
    <source>
        <dbReference type="EMBL" id="BDG03236.1"/>
    </source>
</evidence>
<keyword evidence="2" id="KW-1185">Reference proteome</keyword>